<name>A0ABM3M3W0_BICAN</name>
<accession>A0ABM3M3W0</accession>
<reference evidence="4" key="1">
    <citation type="submission" date="2025-08" db="UniProtKB">
        <authorList>
            <consortium name="RefSeq"/>
        </authorList>
    </citation>
    <scope>IDENTIFICATION</scope>
</reference>
<dbReference type="Proteomes" id="UP001652582">
    <property type="component" value="Chromosome 3"/>
</dbReference>
<dbReference type="InterPro" id="IPR001611">
    <property type="entry name" value="Leu-rich_rpt"/>
</dbReference>
<dbReference type="PROSITE" id="PS51450">
    <property type="entry name" value="LRR"/>
    <property type="match status" value="1"/>
</dbReference>
<dbReference type="GeneID" id="112058285"/>
<evidence type="ECO:0000256" key="2">
    <source>
        <dbReference type="ARBA" id="ARBA00022737"/>
    </source>
</evidence>
<dbReference type="SUPFAM" id="SSF52058">
    <property type="entry name" value="L domain-like"/>
    <property type="match status" value="1"/>
</dbReference>
<gene>
    <name evidence="4" type="primary">LOC112058285</name>
</gene>
<evidence type="ECO:0000313" key="3">
    <source>
        <dbReference type="Proteomes" id="UP001652582"/>
    </source>
</evidence>
<dbReference type="RefSeq" id="XP_052746171.1">
    <property type="nucleotide sequence ID" value="XM_052890211.1"/>
</dbReference>
<proteinExistence type="predicted"/>
<dbReference type="Gene3D" id="3.80.10.10">
    <property type="entry name" value="Ribonuclease Inhibitor"/>
    <property type="match status" value="1"/>
</dbReference>
<keyword evidence="2" id="KW-0677">Repeat</keyword>
<evidence type="ECO:0000256" key="1">
    <source>
        <dbReference type="ARBA" id="ARBA00022614"/>
    </source>
</evidence>
<organism evidence="3 4">
    <name type="scientific">Bicyclus anynana</name>
    <name type="common">Squinting bush brown butterfly</name>
    <dbReference type="NCBI Taxonomy" id="110368"/>
    <lineage>
        <taxon>Eukaryota</taxon>
        <taxon>Metazoa</taxon>
        <taxon>Ecdysozoa</taxon>
        <taxon>Arthropoda</taxon>
        <taxon>Hexapoda</taxon>
        <taxon>Insecta</taxon>
        <taxon>Pterygota</taxon>
        <taxon>Neoptera</taxon>
        <taxon>Endopterygota</taxon>
        <taxon>Lepidoptera</taxon>
        <taxon>Glossata</taxon>
        <taxon>Ditrysia</taxon>
        <taxon>Papilionoidea</taxon>
        <taxon>Nymphalidae</taxon>
        <taxon>Satyrinae</taxon>
        <taxon>Satyrini</taxon>
        <taxon>Mycalesina</taxon>
        <taxon>Bicyclus</taxon>
    </lineage>
</organism>
<keyword evidence="3" id="KW-1185">Reference proteome</keyword>
<evidence type="ECO:0000313" key="4">
    <source>
        <dbReference type="RefSeq" id="XP_052746171.1"/>
    </source>
</evidence>
<dbReference type="PANTHER" id="PTHR15454:SF19">
    <property type="entry name" value="LEUCINE-RICH REPEAT-CONTAINING PROTEIN 51"/>
    <property type="match status" value="1"/>
</dbReference>
<keyword evidence="1" id="KW-0433">Leucine-rich repeat</keyword>
<dbReference type="InterPro" id="IPR032675">
    <property type="entry name" value="LRR_dom_sf"/>
</dbReference>
<protein>
    <submittedName>
        <fullName evidence="4">Uncharacterized protein LOC112058285</fullName>
    </submittedName>
</protein>
<dbReference type="PANTHER" id="PTHR15454">
    <property type="entry name" value="NISCHARIN RELATED"/>
    <property type="match status" value="1"/>
</dbReference>
<sequence length="586" mass="66745">MPPKPKEPAIKKLATQVMRPSISDSSLNYTPCDAVEGYEERIETGIDWTLAEEAARHHREKCRKKNIPVLPFSEALNKKIQKSILHGCLNENSTLSLKEYWEIYLPMVIWDNEKCSNEEGKICFNSINSFTDDLRGLIQKAVHRDDRKVLKRELKMVNVLRVNDSEMTELDEELKKYKNLLTLNLCGNFISDVNANFLPGELKMLELRANRINSVTFAKHLPHSLVYLGLSRNFLSNVEALSKLPYNISVLDLSDNDICDLAAVLHALSALPNLDALQLAGNPCSVSTAYARTTLARLPRLQWLDGREVLPSDRRDDSFEPHPDDLRSVYFNFTVIRIMGVLQPPKADKGAVTAFHVEIELPLLDSTRRRFLMYRNNESLIEIMPPPEDDDWSSPKLSSFGNSKMVVDPEVSSNESDIYNNLQPKNSREIVHFTIFESNRVQWNKIINFQEPAVRIFCPNLIALRDTFRSVITIRFVYTMTTITKQKTGKSAQSLKPPGEQRVILATIKCALKTPDWSQPLQYFHWDDTLNTDEAIHWGDGDLSVLQYTQQLVKTPKGKAEEPGSVKQSTPENLTCHFGFGIETLK</sequence>